<keyword evidence="2" id="KW-0472">Membrane</keyword>
<feature type="region of interest" description="Disordered" evidence="1">
    <location>
        <begin position="65"/>
        <end position="129"/>
    </location>
</feature>
<keyword evidence="2" id="KW-0812">Transmembrane</keyword>
<dbReference type="InterPro" id="IPR012098">
    <property type="entry name" value="SND3_fun"/>
</dbReference>
<dbReference type="Pfam" id="PF10032">
    <property type="entry name" value="Pho88"/>
    <property type="match status" value="1"/>
</dbReference>
<proteinExistence type="predicted"/>
<protein>
    <submittedName>
        <fullName evidence="4">Uncharacterized protein</fullName>
    </submittedName>
</protein>
<feature type="compositionally biased region" description="Basic and acidic residues" evidence="1">
    <location>
        <begin position="318"/>
        <end position="329"/>
    </location>
</feature>
<comment type="caution">
    <text evidence="4">The sequence shown here is derived from an EMBL/GenBank/DDBJ whole genome shotgun (WGS) entry which is preliminary data.</text>
</comment>
<dbReference type="EMBL" id="CAKOGP040001803">
    <property type="protein sequence ID" value="CAJ1952414.1"/>
    <property type="molecule type" value="Genomic_DNA"/>
</dbReference>
<evidence type="ECO:0000313" key="4">
    <source>
        <dbReference type="EMBL" id="CAJ1952414.1"/>
    </source>
</evidence>
<dbReference type="GO" id="GO:0005739">
    <property type="term" value="C:mitochondrion"/>
    <property type="evidence" value="ECO:0007669"/>
    <property type="project" value="TreeGrafter"/>
</dbReference>
<dbReference type="AlphaFoldDB" id="A0AAD2FT10"/>
<gene>
    <name evidence="4" type="ORF">CYCCA115_LOCUS13541</name>
</gene>
<dbReference type="PANTHER" id="PTHR28112">
    <property type="entry name" value="SRP-INDEPENDENT TARGETING PROTEIN 3"/>
    <property type="match status" value="1"/>
</dbReference>
<keyword evidence="2" id="KW-1133">Transmembrane helix</keyword>
<keyword evidence="5" id="KW-1185">Reference proteome</keyword>
<dbReference type="GO" id="GO:0045047">
    <property type="term" value="P:protein targeting to ER"/>
    <property type="evidence" value="ECO:0007669"/>
    <property type="project" value="InterPro"/>
</dbReference>
<feature type="chain" id="PRO_5042186073" evidence="3">
    <location>
        <begin position="24"/>
        <end position="392"/>
    </location>
</feature>
<keyword evidence="3" id="KW-0732">Signal</keyword>
<name>A0AAD2FT10_9STRA</name>
<evidence type="ECO:0000256" key="2">
    <source>
        <dbReference type="SAM" id="Phobius"/>
    </source>
</evidence>
<feature type="region of interest" description="Disordered" evidence="1">
    <location>
        <begin position="313"/>
        <end position="392"/>
    </location>
</feature>
<reference evidence="4" key="1">
    <citation type="submission" date="2023-08" db="EMBL/GenBank/DDBJ databases">
        <authorList>
            <person name="Audoor S."/>
            <person name="Bilcke G."/>
        </authorList>
    </citation>
    <scope>NUCLEOTIDE SEQUENCE</scope>
</reference>
<evidence type="ECO:0000256" key="1">
    <source>
        <dbReference type="SAM" id="MobiDB-lite"/>
    </source>
</evidence>
<evidence type="ECO:0000313" key="5">
    <source>
        <dbReference type="Proteomes" id="UP001295423"/>
    </source>
</evidence>
<dbReference type="Proteomes" id="UP001295423">
    <property type="component" value="Unassembled WGS sequence"/>
</dbReference>
<feature type="compositionally biased region" description="Acidic residues" evidence="1">
    <location>
        <begin position="330"/>
        <end position="386"/>
    </location>
</feature>
<dbReference type="GO" id="GO:0005783">
    <property type="term" value="C:endoplasmic reticulum"/>
    <property type="evidence" value="ECO:0007669"/>
    <property type="project" value="InterPro"/>
</dbReference>
<feature type="signal peptide" evidence="3">
    <location>
        <begin position="1"/>
        <end position="23"/>
    </location>
</feature>
<sequence length="392" mass="44957">MRTITLGTVISTSLLLALEAVEATSYFSPRTNLAFQPRLTTRYCLVEQDCPTTRLAVEVLRGGASKKSIEEEEEVTDEETDDEGSDIESDVEEEEEEEEDEAEEDEYDAEEYDDEYDEEEEEEEEQASVTVADLGDIVEPYFVPAQLQLYVMLGSMMITRKIDMFNPVVVKVIRFLFIAQLIVQQIFIIYVRIMAKKNNDRTPIQTTNPLSDILQKQMGQQGGNDMVKNLASSFLSSETTVREYDMKQASNMQGGIIFNMAFNWFLHFKMQKTQPLLMQIITGTMQLVYHPLFQVYILGRNLERPFKTQMTAAQKMMEAQKEQAEKGEATEEEEIENDEEEEVEEEDQDVEEEEDEGDEPDDDDDDEEEDATESEVEDDNDDSGEEDSSRSS</sequence>
<organism evidence="4 5">
    <name type="scientific">Cylindrotheca closterium</name>
    <dbReference type="NCBI Taxonomy" id="2856"/>
    <lineage>
        <taxon>Eukaryota</taxon>
        <taxon>Sar</taxon>
        <taxon>Stramenopiles</taxon>
        <taxon>Ochrophyta</taxon>
        <taxon>Bacillariophyta</taxon>
        <taxon>Bacillariophyceae</taxon>
        <taxon>Bacillariophycidae</taxon>
        <taxon>Bacillariales</taxon>
        <taxon>Bacillariaceae</taxon>
        <taxon>Cylindrotheca</taxon>
    </lineage>
</organism>
<accession>A0AAD2FT10</accession>
<feature type="compositionally biased region" description="Acidic residues" evidence="1">
    <location>
        <begin position="70"/>
        <end position="126"/>
    </location>
</feature>
<feature type="transmembrane region" description="Helical" evidence="2">
    <location>
        <begin position="276"/>
        <end position="298"/>
    </location>
</feature>
<dbReference type="PANTHER" id="PTHR28112:SF1">
    <property type="entry name" value="SRP-INDEPENDENT TARGETING PROTEIN 3"/>
    <property type="match status" value="1"/>
</dbReference>
<feature type="transmembrane region" description="Helical" evidence="2">
    <location>
        <begin position="172"/>
        <end position="191"/>
    </location>
</feature>
<feature type="transmembrane region" description="Helical" evidence="2">
    <location>
        <begin position="252"/>
        <end position="270"/>
    </location>
</feature>
<evidence type="ECO:0000256" key="3">
    <source>
        <dbReference type="SAM" id="SignalP"/>
    </source>
</evidence>